<dbReference type="Proteomes" id="UP000196880">
    <property type="component" value="Unassembled WGS sequence"/>
</dbReference>
<dbReference type="CDD" id="cd01610">
    <property type="entry name" value="PAP2_like"/>
    <property type="match status" value="1"/>
</dbReference>
<dbReference type="EMBL" id="NAIA01000003">
    <property type="protein sequence ID" value="OWF65422.1"/>
    <property type="molecule type" value="Genomic_DNA"/>
</dbReference>
<dbReference type="PANTHER" id="PTHR14969:SF13">
    <property type="entry name" value="AT30094P"/>
    <property type="match status" value="1"/>
</dbReference>
<dbReference type="InterPro" id="IPR036938">
    <property type="entry name" value="PAP2/HPO_sf"/>
</dbReference>
<dbReference type="OrthoDB" id="9801622at2"/>
<dbReference type="Pfam" id="PF01569">
    <property type="entry name" value="PAP2"/>
    <property type="match status" value="1"/>
</dbReference>
<dbReference type="Gene3D" id="1.20.144.10">
    <property type="entry name" value="Phosphatidic acid phosphatase type 2/haloperoxidase"/>
    <property type="match status" value="1"/>
</dbReference>
<dbReference type="PANTHER" id="PTHR14969">
    <property type="entry name" value="SPHINGOSINE-1-PHOSPHATE PHOSPHOHYDROLASE"/>
    <property type="match status" value="1"/>
</dbReference>
<keyword evidence="1" id="KW-0472">Membrane</keyword>
<evidence type="ECO:0000313" key="4">
    <source>
        <dbReference type="Proteomes" id="UP000196880"/>
    </source>
</evidence>
<protein>
    <submittedName>
        <fullName evidence="3">PA-phosphatase</fullName>
    </submittedName>
</protein>
<dbReference type="SMART" id="SM00014">
    <property type="entry name" value="acidPPc"/>
    <property type="match status" value="1"/>
</dbReference>
<accession>A0A210RWP2</accession>
<feature type="transmembrane region" description="Helical" evidence="1">
    <location>
        <begin position="149"/>
        <end position="169"/>
    </location>
</feature>
<organism evidence="3 4">
    <name type="scientific">Polynucleobacter hirudinilacicola</name>
    <dbReference type="NCBI Taxonomy" id="1743166"/>
    <lineage>
        <taxon>Bacteria</taxon>
        <taxon>Pseudomonadati</taxon>
        <taxon>Pseudomonadota</taxon>
        <taxon>Betaproteobacteria</taxon>
        <taxon>Burkholderiales</taxon>
        <taxon>Burkholderiaceae</taxon>
        <taxon>Polynucleobacter</taxon>
    </lineage>
</organism>
<keyword evidence="1" id="KW-1133">Transmembrane helix</keyword>
<feature type="transmembrane region" description="Helical" evidence="1">
    <location>
        <begin position="7"/>
        <end position="27"/>
    </location>
</feature>
<reference evidence="3 4" key="1">
    <citation type="submission" date="2017-03" db="EMBL/GenBank/DDBJ databases">
        <title>New species Polynucleobacter sp. MWH-EgelM1-30-B4.</title>
        <authorList>
            <person name="Hahn M.W."/>
        </authorList>
    </citation>
    <scope>NUCLEOTIDE SEQUENCE [LARGE SCALE GENOMIC DNA]</scope>
    <source>
        <strain evidence="3 4">MWH-EgelM1-30-B4</strain>
    </source>
</reference>
<sequence length="263" mass="28757">MDKKAIPVLAWFIPIAPLALAFAIYFGEFQSSSFLFLNQLARSLPDTLWAWLTFLGNGWGVFALAFPLLLLAPRAFSAAVFAGFISAITSPLLKNYFDLPRPAGVLTEGSYYRLGEPLLHKAFPSGHTLTAFAIAAALYFAFDKDKRKLLLILFVIAAFVGLSRSAIGAHWLTDVLGGAGFGIWCGMLGALFANRLPEKYLSPRSAWLRIVAIGGVAAIYAHLTQIMDHELNQPLQYASVVILLITLVLFIKAQFNKSLTSSE</sequence>
<proteinExistence type="predicted"/>
<feature type="transmembrane region" description="Helical" evidence="1">
    <location>
        <begin position="235"/>
        <end position="255"/>
    </location>
</feature>
<feature type="transmembrane region" description="Helical" evidence="1">
    <location>
        <begin position="175"/>
        <end position="194"/>
    </location>
</feature>
<feature type="transmembrane region" description="Helical" evidence="1">
    <location>
        <begin position="122"/>
        <end position="142"/>
    </location>
</feature>
<feature type="domain" description="Phosphatidic acid phosphatase type 2/haloperoxidase" evidence="2">
    <location>
        <begin position="74"/>
        <end position="190"/>
    </location>
</feature>
<gene>
    <name evidence="3" type="ORF">B6A14_06385</name>
</gene>
<feature type="transmembrane region" description="Helical" evidence="1">
    <location>
        <begin position="206"/>
        <end position="223"/>
    </location>
</feature>
<dbReference type="InterPro" id="IPR000326">
    <property type="entry name" value="PAP2/HPO"/>
</dbReference>
<feature type="transmembrane region" description="Helical" evidence="1">
    <location>
        <begin position="78"/>
        <end position="97"/>
    </location>
</feature>
<evidence type="ECO:0000313" key="3">
    <source>
        <dbReference type="EMBL" id="OWF65422.1"/>
    </source>
</evidence>
<evidence type="ECO:0000256" key="1">
    <source>
        <dbReference type="SAM" id="Phobius"/>
    </source>
</evidence>
<name>A0A210RWP2_9BURK</name>
<dbReference type="RefSeq" id="WP_087909665.1">
    <property type="nucleotide sequence ID" value="NZ_NAIA01000003.1"/>
</dbReference>
<keyword evidence="4" id="KW-1185">Reference proteome</keyword>
<evidence type="ECO:0000259" key="2">
    <source>
        <dbReference type="SMART" id="SM00014"/>
    </source>
</evidence>
<comment type="caution">
    <text evidence="3">The sequence shown here is derived from an EMBL/GenBank/DDBJ whole genome shotgun (WGS) entry which is preliminary data.</text>
</comment>
<dbReference type="AlphaFoldDB" id="A0A210RWP2"/>
<dbReference type="SUPFAM" id="SSF48317">
    <property type="entry name" value="Acid phosphatase/Vanadium-dependent haloperoxidase"/>
    <property type="match status" value="1"/>
</dbReference>
<keyword evidence="1" id="KW-0812">Transmembrane</keyword>
<feature type="transmembrane region" description="Helical" evidence="1">
    <location>
        <begin position="47"/>
        <end position="71"/>
    </location>
</feature>